<keyword evidence="8" id="KW-0732">Signal</keyword>
<dbReference type="STRING" id="418985.A0A1V9WYJ3"/>
<comment type="similarity">
    <text evidence="2">Belongs to the SLC35F solute transporter family.</text>
</comment>
<reference evidence="9 10" key="1">
    <citation type="journal article" date="2017" name="Gigascience">
        <title>Draft genome of the honey bee ectoparasitic mite, Tropilaelaps mercedesae, is shaped by the parasitic life history.</title>
        <authorList>
            <person name="Dong X."/>
            <person name="Armstrong S.D."/>
            <person name="Xia D."/>
            <person name="Makepeace B.L."/>
            <person name="Darby A.C."/>
            <person name="Kadowaki T."/>
        </authorList>
    </citation>
    <scope>NUCLEOTIDE SEQUENCE [LARGE SCALE GENOMIC DNA]</scope>
    <source>
        <strain evidence="9">Wuxi-XJTLU</strain>
    </source>
</reference>
<feature type="chain" id="PRO_5012258169" evidence="8">
    <location>
        <begin position="19"/>
        <end position="366"/>
    </location>
</feature>
<dbReference type="FunCoup" id="A0A1V9WYJ3">
    <property type="interactions" value="1076"/>
</dbReference>
<dbReference type="InParanoid" id="A0A1V9WYJ3"/>
<feature type="transmembrane region" description="Helical" evidence="7">
    <location>
        <begin position="230"/>
        <end position="251"/>
    </location>
</feature>
<comment type="subcellular location">
    <subcellularLocation>
        <location evidence="1">Membrane</location>
        <topology evidence="1">Multi-pass membrane protein</topology>
    </subcellularLocation>
</comment>
<dbReference type="InterPro" id="IPR009262">
    <property type="entry name" value="SLC35_F1/F2/F6"/>
</dbReference>
<keyword evidence="5 7" id="KW-1133">Transmembrane helix</keyword>
<gene>
    <name evidence="9" type="ORF">BIW11_02375</name>
</gene>
<keyword evidence="3" id="KW-0813">Transport</keyword>
<feature type="transmembrane region" description="Helical" evidence="7">
    <location>
        <begin position="137"/>
        <end position="154"/>
    </location>
</feature>
<accession>A0A1V9WYJ3</accession>
<feature type="transmembrane region" description="Helical" evidence="7">
    <location>
        <begin position="330"/>
        <end position="355"/>
    </location>
</feature>
<feature type="transmembrane region" description="Helical" evidence="7">
    <location>
        <begin position="66"/>
        <end position="86"/>
    </location>
</feature>
<evidence type="ECO:0000256" key="2">
    <source>
        <dbReference type="ARBA" id="ARBA00007863"/>
    </source>
</evidence>
<keyword evidence="4 7" id="KW-0812">Transmembrane</keyword>
<dbReference type="SUPFAM" id="SSF103481">
    <property type="entry name" value="Multidrug resistance efflux transporter EmrE"/>
    <property type="match status" value="1"/>
</dbReference>
<proteinExistence type="inferred from homology"/>
<evidence type="ECO:0000313" key="10">
    <source>
        <dbReference type="Proteomes" id="UP000192247"/>
    </source>
</evidence>
<dbReference type="AlphaFoldDB" id="A0A1V9WYJ3"/>
<keyword evidence="10" id="KW-1185">Reference proteome</keyword>
<sequence length="366" mass="40701">MAWTKYQLFLAGLLVVTGSINTLATKYADTSRAVGRPDKEYWNGSMLLPTDEEHEFNHPFLQATGMFIGEFSCLILFKLIWFVYALRKTPAQKLPDILQGNQNFSPWIFYLPALCDMVATSVMYVGLFMTYPASFQMFRGAVIVFTGLFSMIFLKRRLFVYKWVGILLVLGGLAILGVADMETTPSGEYTTSGVITGDLLIIVAQVVSAGQMVLEEKFVSQRNVPPLQAVGWEGLFGMCTLGLILIPMYFIPKHGVPFEDSIDGIYQIGQSRDVAGGFFGTMISISFSNFAGVSITKQLSATTRMVLDSVRTIVIWAVSLAMGTQKFQPITIAGFAVMLIGMATYNNIFFVPFMVKRGWIRDPEKQ</sequence>
<dbReference type="GO" id="GO:0016020">
    <property type="term" value="C:membrane"/>
    <property type="evidence" value="ECO:0007669"/>
    <property type="project" value="UniProtKB-SubCell"/>
</dbReference>
<keyword evidence="6 7" id="KW-0472">Membrane</keyword>
<organism evidence="9 10">
    <name type="scientific">Tropilaelaps mercedesae</name>
    <dbReference type="NCBI Taxonomy" id="418985"/>
    <lineage>
        <taxon>Eukaryota</taxon>
        <taxon>Metazoa</taxon>
        <taxon>Ecdysozoa</taxon>
        <taxon>Arthropoda</taxon>
        <taxon>Chelicerata</taxon>
        <taxon>Arachnida</taxon>
        <taxon>Acari</taxon>
        <taxon>Parasitiformes</taxon>
        <taxon>Mesostigmata</taxon>
        <taxon>Gamasina</taxon>
        <taxon>Dermanyssoidea</taxon>
        <taxon>Laelapidae</taxon>
        <taxon>Tropilaelaps</taxon>
    </lineage>
</organism>
<feature type="transmembrane region" description="Helical" evidence="7">
    <location>
        <begin position="191"/>
        <end position="209"/>
    </location>
</feature>
<evidence type="ECO:0000256" key="6">
    <source>
        <dbReference type="ARBA" id="ARBA00023136"/>
    </source>
</evidence>
<evidence type="ECO:0000256" key="1">
    <source>
        <dbReference type="ARBA" id="ARBA00004141"/>
    </source>
</evidence>
<dbReference type="InterPro" id="IPR037185">
    <property type="entry name" value="EmrE-like"/>
</dbReference>
<protein>
    <submittedName>
        <fullName evidence="9">Transmembrane protein C2orf18-like</fullName>
    </submittedName>
</protein>
<dbReference type="OrthoDB" id="29773at2759"/>
<evidence type="ECO:0000256" key="8">
    <source>
        <dbReference type="SAM" id="SignalP"/>
    </source>
</evidence>
<feature type="signal peptide" evidence="8">
    <location>
        <begin position="1"/>
        <end position="18"/>
    </location>
</feature>
<dbReference type="Proteomes" id="UP000192247">
    <property type="component" value="Unassembled WGS sequence"/>
</dbReference>
<comment type="caution">
    <text evidence="9">The sequence shown here is derived from an EMBL/GenBank/DDBJ whole genome shotgun (WGS) entry which is preliminary data.</text>
</comment>
<feature type="transmembrane region" description="Helical" evidence="7">
    <location>
        <begin position="274"/>
        <end position="293"/>
    </location>
</feature>
<evidence type="ECO:0000313" key="9">
    <source>
        <dbReference type="EMBL" id="OQR66308.1"/>
    </source>
</evidence>
<evidence type="ECO:0000256" key="3">
    <source>
        <dbReference type="ARBA" id="ARBA00022448"/>
    </source>
</evidence>
<name>A0A1V9WYJ3_9ACAR</name>
<dbReference type="GO" id="GO:0022857">
    <property type="term" value="F:transmembrane transporter activity"/>
    <property type="evidence" value="ECO:0007669"/>
    <property type="project" value="InterPro"/>
</dbReference>
<dbReference type="PANTHER" id="PTHR13146">
    <property type="match status" value="1"/>
</dbReference>
<feature type="transmembrane region" description="Helical" evidence="7">
    <location>
        <begin position="161"/>
        <end position="179"/>
    </location>
</feature>
<feature type="transmembrane region" description="Helical" evidence="7">
    <location>
        <begin position="107"/>
        <end position="131"/>
    </location>
</feature>
<dbReference type="PANTHER" id="PTHR13146:SF0">
    <property type="entry name" value="SOLUTE CARRIER FAMILY 35 MEMBER F6"/>
    <property type="match status" value="1"/>
</dbReference>
<evidence type="ECO:0000256" key="4">
    <source>
        <dbReference type="ARBA" id="ARBA00022692"/>
    </source>
</evidence>
<evidence type="ECO:0000256" key="5">
    <source>
        <dbReference type="ARBA" id="ARBA00022989"/>
    </source>
</evidence>
<dbReference type="Pfam" id="PF06027">
    <property type="entry name" value="SLC35F"/>
    <property type="match status" value="1"/>
</dbReference>
<evidence type="ECO:0000256" key="7">
    <source>
        <dbReference type="SAM" id="Phobius"/>
    </source>
</evidence>
<dbReference type="EMBL" id="MNPL01032995">
    <property type="protein sequence ID" value="OQR66308.1"/>
    <property type="molecule type" value="Genomic_DNA"/>
</dbReference>